<protein>
    <recommendedName>
        <fullName evidence="4">16S rRNA (cytosine(967)-C(5))-methyltransferase</fullName>
        <ecNumber evidence="4">2.1.1.176</ecNumber>
    </recommendedName>
    <alternativeName>
        <fullName evidence="11">16S rRNA m5C967 methyltransferase</fullName>
    </alternativeName>
    <alternativeName>
        <fullName evidence="12">rRNA (cytosine-C(5)-)-methyltransferase RsmB</fullName>
    </alternativeName>
</protein>
<dbReference type="PANTHER" id="PTHR22807">
    <property type="entry name" value="NOP2 YEAST -RELATED NOL1/NOP2/FMU SUN DOMAIN-CONTAINING"/>
    <property type="match status" value="1"/>
</dbReference>
<feature type="binding site" evidence="14">
    <location>
        <position position="326"/>
    </location>
    <ligand>
        <name>S-adenosyl-L-methionine</name>
        <dbReference type="ChEBI" id="CHEBI:59789"/>
    </ligand>
</feature>
<proteinExistence type="inferred from homology"/>
<keyword evidence="17" id="KW-1185">Reference proteome</keyword>
<feature type="active site" description="Nucleophile" evidence="14">
    <location>
        <position position="379"/>
    </location>
</feature>
<comment type="catalytic activity">
    <reaction evidence="13">
        <text>cytidine(967) in 16S rRNA + S-adenosyl-L-methionine = 5-methylcytidine(967) in 16S rRNA + S-adenosyl-L-homocysteine + H(+)</text>
        <dbReference type="Rhea" id="RHEA:42748"/>
        <dbReference type="Rhea" id="RHEA-COMP:10219"/>
        <dbReference type="Rhea" id="RHEA-COMP:10220"/>
        <dbReference type="ChEBI" id="CHEBI:15378"/>
        <dbReference type="ChEBI" id="CHEBI:57856"/>
        <dbReference type="ChEBI" id="CHEBI:59789"/>
        <dbReference type="ChEBI" id="CHEBI:74483"/>
        <dbReference type="ChEBI" id="CHEBI:82748"/>
        <dbReference type="EC" id="2.1.1.176"/>
    </reaction>
</comment>
<comment type="subcellular location">
    <subcellularLocation>
        <location evidence="2">Cytoplasm</location>
    </subcellularLocation>
</comment>
<accession>A0A380JB17</accession>
<comment type="similarity">
    <text evidence="3 14">Belongs to the class I-like SAM-binding methyltransferase superfamily. RsmB/NOP family.</text>
</comment>
<dbReference type="Proteomes" id="UP000254082">
    <property type="component" value="Unassembled WGS sequence"/>
</dbReference>
<dbReference type="SUPFAM" id="SSF48013">
    <property type="entry name" value="NusB-like"/>
    <property type="match status" value="1"/>
</dbReference>
<dbReference type="InterPro" id="IPR035926">
    <property type="entry name" value="NusB-like_sf"/>
</dbReference>
<dbReference type="Gene3D" id="3.40.50.150">
    <property type="entry name" value="Vaccinia Virus protein VP39"/>
    <property type="match status" value="1"/>
</dbReference>
<evidence type="ECO:0000256" key="4">
    <source>
        <dbReference type="ARBA" id="ARBA00012140"/>
    </source>
</evidence>
<evidence type="ECO:0000256" key="11">
    <source>
        <dbReference type="ARBA" id="ARBA00030399"/>
    </source>
</evidence>
<evidence type="ECO:0000256" key="12">
    <source>
        <dbReference type="ARBA" id="ARBA00031088"/>
    </source>
</evidence>
<dbReference type="GO" id="GO:0005737">
    <property type="term" value="C:cytoplasm"/>
    <property type="evidence" value="ECO:0007669"/>
    <property type="project" value="UniProtKB-SubCell"/>
</dbReference>
<keyword evidence="9 14" id="KW-0949">S-adenosyl-L-methionine</keyword>
<evidence type="ECO:0000256" key="8">
    <source>
        <dbReference type="ARBA" id="ARBA00022679"/>
    </source>
</evidence>
<keyword evidence="7 14" id="KW-0489">Methyltransferase</keyword>
<dbReference type="InterPro" id="IPR018314">
    <property type="entry name" value="RsmB/NOL1/NOP2-like_CS"/>
</dbReference>
<keyword evidence="6" id="KW-0698">rRNA processing</keyword>
<dbReference type="GO" id="GO:0003723">
    <property type="term" value="F:RNA binding"/>
    <property type="evidence" value="ECO:0007669"/>
    <property type="project" value="UniProtKB-UniRule"/>
</dbReference>
<dbReference type="InterPro" id="IPR023267">
    <property type="entry name" value="RCMT"/>
</dbReference>
<evidence type="ECO:0000256" key="2">
    <source>
        <dbReference type="ARBA" id="ARBA00004496"/>
    </source>
</evidence>
<evidence type="ECO:0000313" key="17">
    <source>
        <dbReference type="Proteomes" id="UP000254082"/>
    </source>
</evidence>
<dbReference type="PROSITE" id="PS01153">
    <property type="entry name" value="NOL1_NOP2_SUN"/>
    <property type="match status" value="1"/>
</dbReference>
<dbReference type="PANTHER" id="PTHR22807:SF53">
    <property type="entry name" value="RIBOSOMAL RNA SMALL SUBUNIT METHYLTRANSFERASE B-RELATED"/>
    <property type="match status" value="1"/>
</dbReference>
<dbReference type="EC" id="2.1.1.176" evidence="4"/>
<dbReference type="FunFam" id="1.10.940.10:FF:000006">
    <property type="entry name" value="16S rRNA (Cytosine(967)-C(5))-methyltransferase RsmB"/>
    <property type="match status" value="1"/>
</dbReference>
<dbReference type="InterPro" id="IPR004573">
    <property type="entry name" value="rRNA_ssu_MeTfrase_B"/>
</dbReference>
<dbReference type="InterPro" id="IPR001678">
    <property type="entry name" value="MeTrfase_RsmB-F_NOP2_dom"/>
</dbReference>
<keyword evidence="8 14" id="KW-0808">Transferase</keyword>
<evidence type="ECO:0000256" key="3">
    <source>
        <dbReference type="ARBA" id="ARBA00007494"/>
    </source>
</evidence>
<comment type="function">
    <text evidence="1">Specifically methylates the cytosine at position 967 (m5C967) of 16S rRNA.</text>
</comment>
<dbReference type="PRINTS" id="PR02008">
    <property type="entry name" value="RCMTFAMILY"/>
</dbReference>
<dbReference type="EMBL" id="UHFA01000002">
    <property type="protein sequence ID" value="SUN35053.1"/>
    <property type="molecule type" value="Genomic_DNA"/>
</dbReference>
<sequence>MANRLEKSARGLALKILEEVFQEGAYSNLALKRGLSGSSLSQQDKALVTELVYGTVARKITLEWQLAHVIEDRDKLESWVYTLLMLSLYQLLYLDKIPSHAVLNEAVELAKSRSQRGADKLVNAVLRKLSKGPLADPASIKRQNKRYSVQYSLPVWLVKKTIDQYGHERAIKIFESLFVRNKASVRVTNPAKLAEIQAATGAKRSLLSPVGLVKESGYFAGTKYFEDGDLTIQDESSQLVAPTLKLQGQEQVLDACAAPGGKTAHLASYLTSGQVLALDLYDHKLDLIKENARRLHVADRVRTKKLDARLVHQEFAPDSFDKILVDAPCSGIGLIRRKPDIKYKKASQDFESLQKIQFDILKSVCQTLRKNGIITYSTCTIFREENQDLIQKFLEAHPNFEQVKLEHRQEDILTDGFIQITPELHLTDGFFIAQLKRVY</sequence>
<evidence type="ECO:0000256" key="13">
    <source>
        <dbReference type="ARBA" id="ARBA00047283"/>
    </source>
</evidence>
<dbReference type="InterPro" id="IPR049560">
    <property type="entry name" value="MeTrfase_RsmB-F_NOP2_cat"/>
</dbReference>
<feature type="binding site" evidence="14">
    <location>
        <begin position="256"/>
        <end position="262"/>
    </location>
    <ligand>
        <name>S-adenosyl-L-methionine</name>
        <dbReference type="ChEBI" id="CHEBI:59789"/>
    </ligand>
</feature>
<dbReference type="InterPro" id="IPR029063">
    <property type="entry name" value="SAM-dependent_MTases_sf"/>
</dbReference>
<evidence type="ECO:0000256" key="5">
    <source>
        <dbReference type="ARBA" id="ARBA00022490"/>
    </source>
</evidence>
<evidence type="ECO:0000256" key="1">
    <source>
        <dbReference type="ARBA" id="ARBA00002724"/>
    </source>
</evidence>
<gene>
    <name evidence="16" type="primary">rsmB</name>
    <name evidence="16" type="ORF">NCTC11391_00024</name>
</gene>
<evidence type="ECO:0000313" key="16">
    <source>
        <dbReference type="EMBL" id="SUN35053.1"/>
    </source>
</evidence>
<dbReference type="FunFam" id="3.40.50.150:FF:000022">
    <property type="entry name" value="Ribosomal RNA small subunit methyltransferase B"/>
    <property type="match status" value="1"/>
</dbReference>
<feature type="binding site" evidence="14">
    <location>
        <position position="279"/>
    </location>
    <ligand>
        <name>S-adenosyl-L-methionine</name>
        <dbReference type="ChEBI" id="CHEBI:59789"/>
    </ligand>
</feature>
<dbReference type="Gene3D" id="3.30.70.1170">
    <property type="entry name" value="Sun protein, domain 3"/>
    <property type="match status" value="1"/>
</dbReference>
<evidence type="ECO:0000256" key="6">
    <source>
        <dbReference type="ARBA" id="ARBA00022552"/>
    </source>
</evidence>
<dbReference type="SUPFAM" id="SSF53335">
    <property type="entry name" value="S-adenosyl-L-methionine-dependent methyltransferases"/>
    <property type="match status" value="1"/>
</dbReference>
<evidence type="ECO:0000259" key="15">
    <source>
        <dbReference type="PROSITE" id="PS51686"/>
    </source>
</evidence>
<dbReference type="PROSITE" id="PS51686">
    <property type="entry name" value="SAM_MT_RSMB_NOP"/>
    <property type="match status" value="1"/>
</dbReference>
<dbReference type="GO" id="GO:0006355">
    <property type="term" value="P:regulation of DNA-templated transcription"/>
    <property type="evidence" value="ECO:0007669"/>
    <property type="project" value="InterPro"/>
</dbReference>
<dbReference type="InterPro" id="IPR006027">
    <property type="entry name" value="NusB_RsmB_TIM44"/>
</dbReference>
<dbReference type="AlphaFoldDB" id="A0A380JB17"/>
<dbReference type="Pfam" id="PF01189">
    <property type="entry name" value="Methyltr_RsmB-F"/>
    <property type="match status" value="1"/>
</dbReference>
<keyword evidence="5" id="KW-0963">Cytoplasm</keyword>
<organism evidence="16 17">
    <name type="scientific">Streptococcus downei MFe28</name>
    <dbReference type="NCBI Taxonomy" id="764290"/>
    <lineage>
        <taxon>Bacteria</taxon>
        <taxon>Bacillati</taxon>
        <taxon>Bacillota</taxon>
        <taxon>Bacilli</taxon>
        <taxon>Lactobacillales</taxon>
        <taxon>Streptococcaceae</taxon>
        <taxon>Streptococcus</taxon>
    </lineage>
</organism>
<dbReference type="GO" id="GO:0008649">
    <property type="term" value="F:rRNA methyltransferase activity"/>
    <property type="evidence" value="ECO:0007669"/>
    <property type="project" value="InterPro"/>
</dbReference>
<keyword evidence="10 14" id="KW-0694">RNA-binding</keyword>
<dbReference type="CDD" id="cd02440">
    <property type="entry name" value="AdoMet_MTases"/>
    <property type="match status" value="1"/>
</dbReference>
<evidence type="ECO:0000256" key="9">
    <source>
        <dbReference type="ARBA" id="ARBA00022691"/>
    </source>
</evidence>
<feature type="domain" description="SAM-dependent MTase RsmB/NOP-type" evidence="15">
    <location>
        <begin position="159"/>
        <end position="438"/>
    </location>
</feature>
<evidence type="ECO:0000256" key="7">
    <source>
        <dbReference type="ARBA" id="ARBA00022603"/>
    </source>
</evidence>
<evidence type="ECO:0000256" key="10">
    <source>
        <dbReference type="ARBA" id="ARBA00022884"/>
    </source>
</evidence>
<dbReference type="NCBIfam" id="NF011494">
    <property type="entry name" value="PRK14902.1"/>
    <property type="match status" value="1"/>
</dbReference>
<feature type="binding site" evidence="14">
    <location>
        <position position="307"/>
    </location>
    <ligand>
        <name>S-adenosyl-L-methionine</name>
        <dbReference type="ChEBI" id="CHEBI:59789"/>
    </ligand>
</feature>
<dbReference type="Pfam" id="PF01029">
    <property type="entry name" value="NusB"/>
    <property type="match status" value="1"/>
</dbReference>
<reference evidence="16 17" key="1">
    <citation type="submission" date="2018-06" db="EMBL/GenBank/DDBJ databases">
        <authorList>
            <consortium name="Pathogen Informatics"/>
            <person name="Doyle S."/>
        </authorList>
    </citation>
    <scope>NUCLEOTIDE SEQUENCE [LARGE SCALE GENOMIC DNA]</scope>
    <source>
        <strain evidence="17">NCTC 11391</strain>
    </source>
</reference>
<evidence type="ECO:0000256" key="14">
    <source>
        <dbReference type="PROSITE-ProRule" id="PRU01023"/>
    </source>
</evidence>
<dbReference type="Gene3D" id="1.10.940.10">
    <property type="entry name" value="NusB-like"/>
    <property type="match status" value="1"/>
</dbReference>
<dbReference type="NCBIfam" id="TIGR00563">
    <property type="entry name" value="rsmB"/>
    <property type="match status" value="1"/>
</dbReference>
<name>A0A380JB17_STRDO</name>